<accession>A0ABS6LAF2</accession>
<gene>
    <name evidence="2" type="ORF">J1784_02520</name>
</gene>
<dbReference type="EMBL" id="JAFMOY010000103">
    <property type="protein sequence ID" value="MBU9843896.1"/>
    <property type="molecule type" value="Genomic_DNA"/>
</dbReference>
<proteinExistence type="predicted"/>
<feature type="domain" description="TraI-like middle" evidence="1">
    <location>
        <begin position="3"/>
        <end position="75"/>
    </location>
</feature>
<sequence>MECRQKIDTAMADPAIIWRDVHKVLAHSCLELKRKREGLAIYSIDVPACMPVKASCVHPDLILRCLEKDLGVFIPMR</sequence>
<dbReference type="Pfam" id="PF22863">
    <property type="entry name" value="TraI_middle"/>
    <property type="match status" value="1"/>
</dbReference>
<evidence type="ECO:0000313" key="2">
    <source>
        <dbReference type="EMBL" id="MBU9843896.1"/>
    </source>
</evidence>
<name>A0ABS6LAF2_9GAMM</name>
<comment type="caution">
    <text evidence="2">The sequence shown here is derived from an EMBL/GenBank/DDBJ whole genome shotgun (WGS) entry which is preliminary data.</text>
</comment>
<evidence type="ECO:0000313" key="3">
    <source>
        <dbReference type="Proteomes" id="UP000739284"/>
    </source>
</evidence>
<reference evidence="2 3" key="1">
    <citation type="submission" date="2021-03" db="EMBL/GenBank/DDBJ databases">
        <title>Five novel Rahnella species.</title>
        <authorList>
            <person name="Brady C."/>
            <person name="Asselin J."/>
            <person name="Beer S."/>
            <person name="Bruberg M.B."/>
            <person name="Crampton B."/>
            <person name="Venter S."/>
            <person name="Arnold D."/>
            <person name="Denman S."/>
        </authorList>
    </citation>
    <scope>NUCLEOTIDE SEQUENCE [LARGE SCALE GENOMIC DNA]</scope>
    <source>
        <strain evidence="2 3">FRB 231</strain>
    </source>
</reference>
<dbReference type="Proteomes" id="UP000739284">
    <property type="component" value="Unassembled WGS sequence"/>
</dbReference>
<evidence type="ECO:0000259" key="1">
    <source>
        <dbReference type="Pfam" id="PF22863"/>
    </source>
</evidence>
<protein>
    <recommendedName>
        <fullName evidence="1">TraI-like middle domain-containing protein</fullName>
    </recommendedName>
</protein>
<keyword evidence="3" id="KW-1185">Reference proteome</keyword>
<organism evidence="2 3">
    <name type="scientific">Rahnella ecdela</name>
    <dbReference type="NCBI Taxonomy" id="2816250"/>
    <lineage>
        <taxon>Bacteria</taxon>
        <taxon>Pseudomonadati</taxon>
        <taxon>Pseudomonadota</taxon>
        <taxon>Gammaproteobacteria</taxon>
        <taxon>Enterobacterales</taxon>
        <taxon>Yersiniaceae</taxon>
        <taxon>Rahnella</taxon>
    </lineage>
</organism>
<dbReference type="InterPro" id="IPR054462">
    <property type="entry name" value="TraI_M"/>
</dbReference>